<dbReference type="AlphaFoldDB" id="K7Z0B0"/>
<dbReference type="HOGENOM" id="CLU_005210_8_0_7"/>
<dbReference type="Gene3D" id="2.130.10.30">
    <property type="entry name" value="Regulator of chromosome condensation 1/beta-lactamase-inhibitor protein II"/>
    <property type="match status" value="3"/>
</dbReference>
<dbReference type="GO" id="GO:0005737">
    <property type="term" value="C:cytoplasm"/>
    <property type="evidence" value="ECO:0007669"/>
    <property type="project" value="TreeGrafter"/>
</dbReference>
<evidence type="ECO:0008006" key="3">
    <source>
        <dbReference type="Google" id="ProtNLM"/>
    </source>
</evidence>
<name>K7Z0B0_BDEBC</name>
<dbReference type="STRING" id="1069642.Bdt_3760"/>
<dbReference type="PATRIC" id="fig|1069642.3.peg.3718"/>
<dbReference type="InterPro" id="IPR051553">
    <property type="entry name" value="Ran_GTPase-activating"/>
</dbReference>
<dbReference type="Proteomes" id="UP000010074">
    <property type="component" value="Chromosome"/>
</dbReference>
<sequence>MASKLSAGANHTCQLKADGSVWCWGRNVWGELGNGTNTDSTAPVSVLDPGVHYDSISVTDNFACGLTSQGAVRCWGSNSSGQLGNGVLDSNIPLQVQGLESGVISVSTSGERWGNYGYACALLADKTVKCWGYHPANIGNGTNSSATPVTVAGLTGAVQISTGRGHTCALLESKNAVCWGGNAGGQLGDGTGMDSAIPVQVSGLTNVKKILAASASWLNGGFSCALMENGTVKCWGINSNGTLGNNNNAVTHSLSPVDVFGLTDIEDLAIAYGNDSNGNGTACAIHQSGQVSCWGSNSSGMVGDGTYNPTFIPLQVNNLISRQTAVALGEGGDNGCGHTCALNDLGNFKCWGANGSGQLGDGTTTDRLAP</sequence>
<dbReference type="InterPro" id="IPR000408">
    <property type="entry name" value="Reg_chr_condens"/>
</dbReference>
<proteinExistence type="predicted"/>
<dbReference type="KEGG" id="bbat:Bdt_3760"/>
<dbReference type="PANTHER" id="PTHR45982">
    <property type="entry name" value="REGULATOR OF CHROMOSOME CONDENSATION"/>
    <property type="match status" value="1"/>
</dbReference>
<dbReference type="PRINTS" id="PR00633">
    <property type="entry name" value="RCCNDNSATION"/>
</dbReference>
<dbReference type="GO" id="GO:0005085">
    <property type="term" value="F:guanyl-nucleotide exchange factor activity"/>
    <property type="evidence" value="ECO:0007669"/>
    <property type="project" value="TreeGrafter"/>
</dbReference>
<dbReference type="PANTHER" id="PTHR45982:SF1">
    <property type="entry name" value="REGULATOR OF CHROMOSOME CONDENSATION"/>
    <property type="match status" value="1"/>
</dbReference>
<accession>K7Z0B0</accession>
<dbReference type="PROSITE" id="PS50012">
    <property type="entry name" value="RCC1_3"/>
    <property type="match status" value="3"/>
</dbReference>
<evidence type="ECO:0000313" key="1">
    <source>
        <dbReference type="EMBL" id="AFY03433.1"/>
    </source>
</evidence>
<protein>
    <recommendedName>
        <fullName evidence="3">RCC1 repeat-containing protein</fullName>
    </recommendedName>
</protein>
<gene>
    <name evidence="1" type="ORF">Bdt_3760</name>
</gene>
<dbReference type="Pfam" id="PF13540">
    <property type="entry name" value="RCC1_2"/>
    <property type="match status" value="4"/>
</dbReference>
<reference evidence="1 2" key="1">
    <citation type="journal article" date="2012" name="BMC Genomics">
        <title>Genome analysis of a simultaneously predatory and prey-independent, novel Bdellovibrio bacteriovorus from the River Tiber, supports in silico predictions of both ancient and recent lateral gene transfer from diverse bacteria.</title>
        <authorList>
            <person name="Hobley L."/>
            <person name="Lerner T.R."/>
            <person name="Williams L.E."/>
            <person name="Lambert C."/>
            <person name="Till R."/>
            <person name="Milner D.S."/>
            <person name="Basford S.M."/>
            <person name="Capeness M.J."/>
            <person name="Fenton A.K."/>
            <person name="Atterbury R.J."/>
            <person name="Harris M.A."/>
            <person name="Sockett R.E."/>
        </authorList>
    </citation>
    <scope>NUCLEOTIDE SEQUENCE [LARGE SCALE GENOMIC DNA]</scope>
    <source>
        <strain evidence="1 2">Tiberius</strain>
    </source>
</reference>
<organism evidence="1 2">
    <name type="scientific">Bdellovibrio bacteriovorus str. Tiberius</name>
    <dbReference type="NCBI Taxonomy" id="1069642"/>
    <lineage>
        <taxon>Bacteria</taxon>
        <taxon>Pseudomonadati</taxon>
        <taxon>Bdellovibrionota</taxon>
        <taxon>Bdellovibrionia</taxon>
        <taxon>Bdellovibrionales</taxon>
        <taxon>Pseudobdellovibrionaceae</taxon>
        <taxon>Bdellovibrio</taxon>
    </lineage>
</organism>
<dbReference type="InterPro" id="IPR009091">
    <property type="entry name" value="RCC1/BLIP-II"/>
</dbReference>
<dbReference type="SUPFAM" id="SSF50985">
    <property type="entry name" value="RCC1/BLIP-II"/>
    <property type="match status" value="2"/>
</dbReference>
<evidence type="ECO:0000313" key="2">
    <source>
        <dbReference type="Proteomes" id="UP000010074"/>
    </source>
</evidence>
<dbReference type="EMBL" id="CP002930">
    <property type="protein sequence ID" value="AFY03433.1"/>
    <property type="molecule type" value="Genomic_DNA"/>
</dbReference>